<keyword evidence="1" id="KW-0802">TPR repeat</keyword>
<dbReference type="SUPFAM" id="SSF48452">
    <property type="entry name" value="TPR-like"/>
    <property type="match status" value="1"/>
</dbReference>
<evidence type="ECO:0000313" key="4">
    <source>
        <dbReference type="Proteomes" id="UP001500466"/>
    </source>
</evidence>
<dbReference type="InterPro" id="IPR011990">
    <property type="entry name" value="TPR-like_helical_dom_sf"/>
</dbReference>
<feature type="compositionally biased region" description="Basic residues" evidence="2">
    <location>
        <begin position="1"/>
        <end position="18"/>
    </location>
</feature>
<dbReference type="InterPro" id="IPR019734">
    <property type="entry name" value="TPR_rpt"/>
</dbReference>
<proteinExistence type="predicted"/>
<reference evidence="4" key="1">
    <citation type="journal article" date="2019" name="Int. J. Syst. Evol. Microbiol.">
        <title>The Global Catalogue of Microorganisms (GCM) 10K type strain sequencing project: providing services to taxonomists for standard genome sequencing and annotation.</title>
        <authorList>
            <consortium name="The Broad Institute Genomics Platform"/>
            <consortium name="The Broad Institute Genome Sequencing Center for Infectious Disease"/>
            <person name="Wu L."/>
            <person name="Ma J."/>
        </authorList>
    </citation>
    <scope>NUCLEOTIDE SEQUENCE [LARGE SCALE GENOMIC DNA]</scope>
    <source>
        <strain evidence="4">JCM 17986</strain>
    </source>
</reference>
<evidence type="ECO:0008006" key="5">
    <source>
        <dbReference type="Google" id="ProtNLM"/>
    </source>
</evidence>
<feature type="region of interest" description="Disordered" evidence="2">
    <location>
        <begin position="1"/>
        <end position="67"/>
    </location>
</feature>
<dbReference type="PROSITE" id="PS50005">
    <property type="entry name" value="TPR"/>
    <property type="match status" value="1"/>
</dbReference>
<evidence type="ECO:0000256" key="1">
    <source>
        <dbReference type="PROSITE-ProRule" id="PRU00339"/>
    </source>
</evidence>
<evidence type="ECO:0000313" key="3">
    <source>
        <dbReference type="EMBL" id="GAA4944848.1"/>
    </source>
</evidence>
<dbReference type="EMBL" id="BAABHS010000001">
    <property type="protein sequence ID" value="GAA4944848.1"/>
    <property type="molecule type" value="Genomic_DNA"/>
</dbReference>
<accession>A0ABP9GJJ9</accession>
<protein>
    <recommendedName>
        <fullName evidence="5">Tetratricopeptide repeat-containing protein</fullName>
    </recommendedName>
</protein>
<sequence>MVRSGRGRRQSGKGRGRTNRPVERTADGPVTGGADPGADTDPGRTADLGRAGDGTGSSGTATTADGEVGTTAEVVEAPAPAESPAAAPTHTVLLPSATGDNGTSPRAWQPESTLCPVCRIPPAPGVTTCPDCREDLAPLLFLRSRADRGYNAALADAVDGRHAAALDGLRWVLADNARHVPALVLLGKVHARLGADTDARAAWQRALRLAPGHETATACLGALPADG</sequence>
<comment type="caution">
    <text evidence="3">The sequence shown here is derived from an EMBL/GenBank/DDBJ whole genome shotgun (WGS) entry which is preliminary data.</text>
</comment>
<feature type="compositionally biased region" description="Low complexity" evidence="2">
    <location>
        <begin position="58"/>
        <end position="67"/>
    </location>
</feature>
<keyword evidence="4" id="KW-1185">Reference proteome</keyword>
<dbReference type="Gene3D" id="1.25.40.10">
    <property type="entry name" value="Tetratricopeptide repeat domain"/>
    <property type="match status" value="1"/>
</dbReference>
<organism evidence="3 4">
    <name type="scientific">Yinghuangia aomiensis</name>
    <dbReference type="NCBI Taxonomy" id="676205"/>
    <lineage>
        <taxon>Bacteria</taxon>
        <taxon>Bacillati</taxon>
        <taxon>Actinomycetota</taxon>
        <taxon>Actinomycetes</taxon>
        <taxon>Kitasatosporales</taxon>
        <taxon>Streptomycetaceae</taxon>
        <taxon>Yinghuangia</taxon>
    </lineage>
</organism>
<feature type="repeat" description="TPR" evidence="1">
    <location>
        <begin position="180"/>
        <end position="213"/>
    </location>
</feature>
<dbReference type="Proteomes" id="UP001500466">
    <property type="component" value="Unassembled WGS sequence"/>
</dbReference>
<evidence type="ECO:0000256" key="2">
    <source>
        <dbReference type="SAM" id="MobiDB-lite"/>
    </source>
</evidence>
<name>A0ABP9GJJ9_9ACTN</name>
<gene>
    <name evidence="3" type="ORF">GCM10023205_00560</name>
</gene>